<evidence type="ECO:0000313" key="1">
    <source>
        <dbReference type="EMBL" id="TCK25076.1"/>
    </source>
</evidence>
<gene>
    <name evidence="1" type="ORF">EV378_0873</name>
</gene>
<comment type="caution">
    <text evidence="1">The sequence shown here is derived from an EMBL/GenBank/DDBJ whole genome shotgun (WGS) entry which is preliminary data.</text>
</comment>
<name>A0A4V2PIK5_PSEEN</name>
<protein>
    <submittedName>
        <fullName evidence="1">Uncharacterized protein</fullName>
    </submittedName>
</protein>
<proteinExistence type="predicted"/>
<keyword evidence="2" id="KW-1185">Reference proteome</keyword>
<dbReference type="EMBL" id="SMFZ01000001">
    <property type="protein sequence ID" value="TCK25076.1"/>
    <property type="molecule type" value="Genomic_DNA"/>
</dbReference>
<dbReference type="RefSeq" id="WP_132421425.1">
    <property type="nucleotide sequence ID" value="NZ_SMFZ01000001.1"/>
</dbReference>
<evidence type="ECO:0000313" key="2">
    <source>
        <dbReference type="Proteomes" id="UP000295560"/>
    </source>
</evidence>
<sequence length="87" mass="9768">MLIDCDRCEVRNIACGDCVIGVLLRTPEEDRPVPYLPVDLPEPTFREEPLELAEPERRALEVLADQGLIPRLRLVQRLDPPPARAAG</sequence>
<organism evidence="1 2">
    <name type="scientific">Pseudonocardia endophytica</name>
    <dbReference type="NCBI Taxonomy" id="401976"/>
    <lineage>
        <taxon>Bacteria</taxon>
        <taxon>Bacillati</taxon>
        <taxon>Actinomycetota</taxon>
        <taxon>Actinomycetes</taxon>
        <taxon>Pseudonocardiales</taxon>
        <taxon>Pseudonocardiaceae</taxon>
        <taxon>Pseudonocardia</taxon>
    </lineage>
</organism>
<dbReference type="Proteomes" id="UP000295560">
    <property type="component" value="Unassembled WGS sequence"/>
</dbReference>
<dbReference type="OrthoDB" id="4774211at2"/>
<dbReference type="AlphaFoldDB" id="A0A4V2PIK5"/>
<accession>A0A4V2PIK5</accession>
<reference evidence="1 2" key="1">
    <citation type="submission" date="2019-03" db="EMBL/GenBank/DDBJ databases">
        <title>Sequencing the genomes of 1000 actinobacteria strains.</title>
        <authorList>
            <person name="Klenk H.-P."/>
        </authorList>
    </citation>
    <scope>NUCLEOTIDE SEQUENCE [LARGE SCALE GENOMIC DNA]</scope>
    <source>
        <strain evidence="1 2">DSM 44969</strain>
    </source>
</reference>